<dbReference type="PROSITE" id="PS51257">
    <property type="entry name" value="PROKAR_LIPOPROTEIN"/>
    <property type="match status" value="1"/>
</dbReference>
<keyword evidence="1" id="KW-0472">Membrane</keyword>
<dbReference type="SUPFAM" id="SSF57586">
    <property type="entry name" value="TNF receptor-like"/>
    <property type="match status" value="1"/>
</dbReference>
<evidence type="ECO:0000256" key="1">
    <source>
        <dbReference type="SAM" id="Phobius"/>
    </source>
</evidence>
<dbReference type="EMBL" id="JBHFQA010000011">
    <property type="protein sequence ID" value="KAL2090920.1"/>
    <property type="molecule type" value="Genomic_DNA"/>
</dbReference>
<dbReference type="AlphaFoldDB" id="A0ABD1JVR4"/>
<keyword evidence="1" id="KW-1133">Transmembrane helix</keyword>
<reference evidence="3 4" key="1">
    <citation type="submission" date="2024-09" db="EMBL/GenBank/DDBJ databases">
        <title>A chromosome-level genome assembly of Gray's grenadier anchovy, Coilia grayii.</title>
        <authorList>
            <person name="Fu Z."/>
        </authorList>
    </citation>
    <scope>NUCLEOTIDE SEQUENCE [LARGE SCALE GENOMIC DNA]</scope>
    <source>
        <strain evidence="3">G4</strain>
        <tissue evidence="3">Muscle</tissue>
    </source>
</reference>
<evidence type="ECO:0000313" key="3">
    <source>
        <dbReference type="EMBL" id="KAL2090920.1"/>
    </source>
</evidence>
<feature type="domain" description="TNFR-Cys" evidence="2">
    <location>
        <begin position="52"/>
        <end position="86"/>
    </location>
</feature>
<sequence length="244" mass="27105">MDCAKLHDKPTGCLWMICIIFACLLLPHYKGQARRCPRDQYDAEGKGDCQPCSPPTAFLEGGFCHKCHTCEHEVKKNCTSSSNAECSCRPGFGCHKKHCEKCVELPHCEKGEELKVKGNFNYKYYCQPCPNKTYSDTVNGTCKPFAECHSIGMEEVFAGNRTHNVKCGVNQPDDKWLNTVQSLILFGSAFIGLSYLFLLGVCCLRTKSKSSRSARYRPGLASEAGLLPFSVEERGGKILQEAPL</sequence>
<keyword evidence="4" id="KW-1185">Reference proteome</keyword>
<organism evidence="3 4">
    <name type="scientific">Coilia grayii</name>
    <name type="common">Gray's grenadier anchovy</name>
    <dbReference type="NCBI Taxonomy" id="363190"/>
    <lineage>
        <taxon>Eukaryota</taxon>
        <taxon>Metazoa</taxon>
        <taxon>Chordata</taxon>
        <taxon>Craniata</taxon>
        <taxon>Vertebrata</taxon>
        <taxon>Euteleostomi</taxon>
        <taxon>Actinopterygii</taxon>
        <taxon>Neopterygii</taxon>
        <taxon>Teleostei</taxon>
        <taxon>Clupei</taxon>
        <taxon>Clupeiformes</taxon>
        <taxon>Clupeoidei</taxon>
        <taxon>Engraulidae</taxon>
        <taxon>Coilinae</taxon>
        <taxon>Coilia</taxon>
    </lineage>
</organism>
<proteinExistence type="predicted"/>
<feature type="transmembrane region" description="Helical" evidence="1">
    <location>
        <begin position="12"/>
        <end position="29"/>
    </location>
</feature>
<feature type="domain" description="TNFR-Cys" evidence="2">
    <location>
        <begin position="129"/>
        <end position="167"/>
    </location>
</feature>
<dbReference type="InterPro" id="IPR053107">
    <property type="entry name" value="TNFRSF18"/>
</dbReference>
<keyword evidence="1" id="KW-0812">Transmembrane</keyword>
<dbReference type="Pfam" id="PF00020">
    <property type="entry name" value="TNFR_c6"/>
    <property type="match status" value="1"/>
</dbReference>
<comment type="caution">
    <text evidence="3">The sequence shown here is derived from an EMBL/GenBank/DDBJ whole genome shotgun (WGS) entry which is preliminary data.</text>
</comment>
<evidence type="ECO:0000259" key="2">
    <source>
        <dbReference type="SMART" id="SM00208"/>
    </source>
</evidence>
<name>A0ABD1JVR4_9TELE</name>
<dbReference type="InterPro" id="IPR001368">
    <property type="entry name" value="TNFR/NGFR_Cys_rich_reg"/>
</dbReference>
<feature type="transmembrane region" description="Helical" evidence="1">
    <location>
        <begin position="183"/>
        <end position="204"/>
    </location>
</feature>
<accession>A0ABD1JVR4</accession>
<dbReference type="Proteomes" id="UP001591681">
    <property type="component" value="Unassembled WGS sequence"/>
</dbReference>
<dbReference type="Gene3D" id="2.10.50.10">
    <property type="entry name" value="Tumor Necrosis Factor Receptor, subunit A, domain 2"/>
    <property type="match status" value="1"/>
</dbReference>
<gene>
    <name evidence="3" type="ORF">ACEWY4_013183</name>
</gene>
<dbReference type="PANTHER" id="PTHR47388">
    <property type="entry name" value="TUMOR NECROSIS FACTOR RECEPTOR SUPERFAMILY MEMBER 18"/>
    <property type="match status" value="1"/>
</dbReference>
<dbReference type="SMART" id="SM00208">
    <property type="entry name" value="TNFR"/>
    <property type="match status" value="2"/>
</dbReference>
<dbReference type="PANTHER" id="PTHR47388:SF1">
    <property type="entry name" value="TUMOR NECROSIS FACTOR RECEPTOR SUPERFAMILY MEMBER 18"/>
    <property type="match status" value="1"/>
</dbReference>
<protein>
    <recommendedName>
        <fullName evidence="2">TNFR-Cys domain-containing protein</fullName>
    </recommendedName>
</protein>
<evidence type="ECO:0000313" key="4">
    <source>
        <dbReference type="Proteomes" id="UP001591681"/>
    </source>
</evidence>